<reference evidence="7 8" key="1">
    <citation type="submission" date="2023-03" db="EMBL/GenBank/DDBJ databases">
        <title>High-quality genome of Scylla paramamosain provides insights in environmental adaptation.</title>
        <authorList>
            <person name="Zhang L."/>
        </authorList>
    </citation>
    <scope>NUCLEOTIDE SEQUENCE [LARGE SCALE GENOMIC DNA]</scope>
    <source>
        <strain evidence="7">LZ_2023a</strain>
        <tissue evidence="7">Muscle</tissue>
    </source>
</reference>
<dbReference type="SUPFAM" id="SSF54373">
    <property type="entry name" value="FAD-linked reductases, C-terminal domain"/>
    <property type="match status" value="1"/>
</dbReference>
<evidence type="ECO:0000313" key="7">
    <source>
        <dbReference type="EMBL" id="KAK8393960.1"/>
    </source>
</evidence>
<dbReference type="GO" id="GO:0016614">
    <property type="term" value="F:oxidoreductase activity, acting on CH-OH group of donors"/>
    <property type="evidence" value="ECO:0007669"/>
    <property type="project" value="InterPro"/>
</dbReference>
<gene>
    <name evidence="7" type="ORF">O3P69_006274</name>
</gene>
<evidence type="ECO:0000256" key="5">
    <source>
        <dbReference type="PIRSR" id="PIRSR000137-2"/>
    </source>
</evidence>
<dbReference type="PANTHER" id="PTHR11552:SF147">
    <property type="entry name" value="CHOLINE DEHYDROGENASE, MITOCHONDRIAL"/>
    <property type="match status" value="1"/>
</dbReference>
<dbReference type="Gene3D" id="3.50.50.60">
    <property type="entry name" value="FAD/NAD(P)-binding domain"/>
    <property type="match status" value="1"/>
</dbReference>
<evidence type="ECO:0000256" key="1">
    <source>
        <dbReference type="ARBA" id="ARBA00001974"/>
    </source>
</evidence>
<feature type="binding site" evidence="5">
    <location>
        <begin position="545"/>
        <end position="546"/>
    </location>
    <ligand>
        <name>FAD</name>
        <dbReference type="ChEBI" id="CHEBI:57692"/>
    </ligand>
</feature>
<comment type="cofactor">
    <cofactor evidence="1 5">
        <name>FAD</name>
        <dbReference type="ChEBI" id="CHEBI:57692"/>
    </cofactor>
</comment>
<evidence type="ECO:0000256" key="2">
    <source>
        <dbReference type="ARBA" id="ARBA00010790"/>
    </source>
</evidence>
<organism evidence="7 8">
    <name type="scientific">Scylla paramamosain</name>
    <name type="common">Mud crab</name>
    <dbReference type="NCBI Taxonomy" id="85552"/>
    <lineage>
        <taxon>Eukaryota</taxon>
        <taxon>Metazoa</taxon>
        <taxon>Ecdysozoa</taxon>
        <taxon>Arthropoda</taxon>
        <taxon>Crustacea</taxon>
        <taxon>Multicrustacea</taxon>
        <taxon>Malacostraca</taxon>
        <taxon>Eumalacostraca</taxon>
        <taxon>Eucarida</taxon>
        <taxon>Decapoda</taxon>
        <taxon>Pleocyemata</taxon>
        <taxon>Brachyura</taxon>
        <taxon>Eubrachyura</taxon>
        <taxon>Portunoidea</taxon>
        <taxon>Portunidae</taxon>
        <taxon>Portuninae</taxon>
        <taxon>Scylla</taxon>
    </lineage>
</organism>
<feature type="binding site" evidence="5">
    <location>
        <position position="131"/>
    </location>
    <ligand>
        <name>FAD</name>
        <dbReference type="ChEBI" id="CHEBI:57692"/>
    </ligand>
</feature>
<dbReference type="Pfam" id="PF05199">
    <property type="entry name" value="GMC_oxred_C"/>
    <property type="match status" value="1"/>
</dbReference>
<dbReference type="Gene3D" id="3.30.560.10">
    <property type="entry name" value="Glucose Oxidase, domain 3"/>
    <property type="match status" value="1"/>
</dbReference>
<name>A0AAW0U5E2_SCYPA</name>
<proteinExistence type="inferred from homology"/>
<dbReference type="SUPFAM" id="SSF51905">
    <property type="entry name" value="FAD/NAD(P)-binding domain"/>
    <property type="match status" value="1"/>
</dbReference>
<dbReference type="AlphaFoldDB" id="A0AAW0U5E2"/>
<sequence>MINYFSALPTVVTLATLLPMGRLLLQSIMQDSRHADHLYSRPEAFNHKYDFIIVGAGSAGCVLAARLSEIAGWRVLLLEAGGTPPPESYVPGLVGLGYFRGNNNWRYITQPQKHGLKNYRNRQAAIPHARVLGGGSTTNGMVYVRGNKRDYDHWAALGNPGWDYNNALHYFKMSEDYRGHTDNHTDEFHGRGGPLAVMPEPKTGKLARGFLQAGNELGFQVVDPNAADQIGFAMPEYNVCNGIRCSTAWAYLRPAATRPNLHILHSAYVLKILFNKYKKATGVMYKYRGQVVTARAIREVIVSAGALSSPKLLMLSGVGARHHLDLHKVHVVSDVPGVGQNLQDHVAVYGLAWTTKPNMLSMNSAFSFPAVSQYVHHRKGPWTAPLGDYASAWVKVTEGGDPYYPDVQLYLSPASFSMDMGLFLPYIYNYDQAKYVDYARPLFGRPGFTINMYLLRPKSRGGVFLRSKDPHDLPIIDPNYLSHPDDMRDLINGIKFTIAVGNTTVLRKYFKAEFHDMPLPGCKTKRFGTHAYWQCYVEHMAGSFWHPAGTCKMGPYSDPLAVVDPRLRVRGVEGLRVVDASIMPVIVSGNTNAPTIMIAEKAADLIKEDWEAVGHEF</sequence>
<accession>A0AAW0U5E2</accession>
<dbReference type="InterPro" id="IPR012132">
    <property type="entry name" value="GMC_OxRdtase"/>
</dbReference>
<evidence type="ECO:0000259" key="6">
    <source>
        <dbReference type="PROSITE" id="PS00624"/>
    </source>
</evidence>
<dbReference type="InterPro" id="IPR000172">
    <property type="entry name" value="GMC_OxRdtase_N"/>
</dbReference>
<dbReference type="GO" id="GO:0050660">
    <property type="term" value="F:flavin adenine dinucleotide binding"/>
    <property type="evidence" value="ECO:0007669"/>
    <property type="project" value="InterPro"/>
</dbReference>
<keyword evidence="8" id="KW-1185">Reference proteome</keyword>
<feature type="binding site" evidence="5">
    <location>
        <position position="269"/>
    </location>
    <ligand>
        <name>FAD</name>
        <dbReference type="ChEBI" id="CHEBI:57692"/>
    </ligand>
</feature>
<feature type="domain" description="Glucose-methanol-choline oxidoreductase N-terminal" evidence="6">
    <location>
        <begin position="305"/>
        <end position="319"/>
    </location>
</feature>
<dbReference type="Pfam" id="PF00732">
    <property type="entry name" value="GMC_oxred_N"/>
    <property type="match status" value="1"/>
</dbReference>
<keyword evidence="3" id="KW-0285">Flavoprotein</keyword>
<dbReference type="EMBL" id="JARAKH010000019">
    <property type="protein sequence ID" value="KAK8393960.1"/>
    <property type="molecule type" value="Genomic_DNA"/>
</dbReference>
<keyword evidence="4 5" id="KW-0274">FAD</keyword>
<evidence type="ECO:0000256" key="3">
    <source>
        <dbReference type="ARBA" id="ARBA00022630"/>
    </source>
</evidence>
<dbReference type="Proteomes" id="UP001487740">
    <property type="component" value="Unassembled WGS sequence"/>
</dbReference>
<comment type="similarity">
    <text evidence="2">Belongs to the GMC oxidoreductase family.</text>
</comment>
<feature type="binding site" evidence="5">
    <location>
        <begin position="139"/>
        <end position="142"/>
    </location>
    <ligand>
        <name>FAD</name>
        <dbReference type="ChEBI" id="CHEBI:57692"/>
    </ligand>
</feature>
<dbReference type="InterPro" id="IPR007867">
    <property type="entry name" value="GMC_OxRtase_C"/>
</dbReference>
<dbReference type="PIRSF" id="PIRSF000137">
    <property type="entry name" value="Alcohol_oxidase"/>
    <property type="match status" value="1"/>
</dbReference>
<protein>
    <recommendedName>
        <fullName evidence="6">Glucose-methanol-choline oxidoreductase N-terminal domain-containing protein</fullName>
    </recommendedName>
</protein>
<dbReference type="InterPro" id="IPR036188">
    <property type="entry name" value="FAD/NAD-bd_sf"/>
</dbReference>
<evidence type="ECO:0000256" key="4">
    <source>
        <dbReference type="ARBA" id="ARBA00022827"/>
    </source>
</evidence>
<comment type="caution">
    <text evidence="7">The sequence shown here is derived from an EMBL/GenBank/DDBJ whole genome shotgun (WGS) entry which is preliminary data.</text>
</comment>
<dbReference type="PANTHER" id="PTHR11552">
    <property type="entry name" value="GLUCOSE-METHANOL-CHOLINE GMC OXIDOREDUCTASE"/>
    <property type="match status" value="1"/>
</dbReference>
<evidence type="ECO:0000313" key="8">
    <source>
        <dbReference type="Proteomes" id="UP001487740"/>
    </source>
</evidence>
<dbReference type="PROSITE" id="PS00624">
    <property type="entry name" value="GMC_OXRED_2"/>
    <property type="match status" value="1"/>
</dbReference>